<dbReference type="AlphaFoldDB" id="A0A132NMM1"/>
<protein>
    <submittedName>
        <fullName evidence="2">Uncharacterized protein</fullName>
    </submittedName>
</protein>
<accession>A0A132NMM1</accession>
<dbReference type="VEuPathDB" id="GiardiaDB:QR46_4722"/>
<proteinExistence type="predicted"/>
<name>A0A132NMM1_GIAIN</name>
<evidence type="ECO:0000313" key="3">
    <source>
        <dbReference type="Proteomes" id="UP000070089"/>
    </source>
</evidence>
<dbReference type="EMBL" id="JXTI01000210">
    <property type="protein sequence ID" value="KWX11317.1"/>
    <property type="molecule type" value="Genomic_DNA"/>
</dbReference>
<gene>
    <name evidence="2" type="ORF">QR46_4722</name>
</gene>
<dbReference type="OrthoDB" id="10253818at2759"/>
<feature type="region of interest" description="Disordered" evidence="1">
    <location>
        <begin position="706"/>
        <end position="729"/>
    </location>
</feature>
<evidence type="ECO:0000256" key="1">
    <source>
        <dbReference type="SAM" id="MobiDB-lite"/>
    </source>
</evidence>
<reference evidence="2 3" key="1">
    <citation type="journal article" date="2015" name="Mol. Biochem. Parasitol.">
        <title>Identification of polymorphic genes for use in assemblage B genotyping assays through comparative genomics of multiple assemblage B Giardia duodenalis isolates.</title>
        <authorList>
            <person name="Wielinga C."/>
            <person name="Thompson R.C."/>
            <person name="Monis P."/>
            <person name="Ryan U."/>
        </authorList>
    </citation>
    <scope>NUCLEOTIDE SEQUENCE [LARGE SCALE GENOMIC DNA]</scope>
    <source>
        <strain evidence="2 3">BAH15c1</strain>
    </source>
</reference>
<evidence type="ECO:0000313" key="2">
    <source>
        <dbReference type="EMBL" id="KWX11317.1"/>
    </source>
</evidence>
<dbReference type="Proteomes" id="UP000070089">
    <property type="component" value="Unassembled WGS sequence"/>
</dbReference>
<feature type="compositionally biased region" description="Basic residues" evidence="1">
    <location>
        <begin position="715"/>
        <end position="726"/>
    </location>
</feature>
<sequence length="1257" mass="140807">MRNVKLVFVNWEPMCSRWEQRLFIRKLSNALLIAEDAVACPVTELTPIAKHFNLCGLDCAMCFITRHRNSNQQDELRRYCFGSTSARLENCPRMNPETVSVLTHFGLPCSFLLYIYTDNSSGNQPHIYLSSKGSTQTQRSTESLLQLFELLVYSAATQVRMDQLYPFLIQVPIYQQGRSATTFALRGWYKSCHMSGIINGMGLSSSFGSGEMKSCNHFQNSREDTETHSVNSLSSAHALTLLQDTRATIHNLPRYSSIGPVPLLSCYYTDVLANTSESLYQVPILPYNGYIVRRIDLLQRALSFSDLKDFVTDALGRSKSQRNIAAKNSTKAILASLSKALRVNTDEILWPLTEILPTDTNKNIYLNSIYQGAYKQSLKDQLNVTLSRIIPLDFPLTAHIPRMYLNSIATGIPSNFGSAWKIFAKLPAEAFLRGKAIESVVLHCYATDFDQEFLTIYTNILHRIRSNLERGTFVSLLGKGDHASNIDIFRKRQITDPATNIGTVDHKCSPTGPIVLSSNNYEEAYLIYIKRITEYRQSRALEHKRNTIAVGDSILPIFLPAGIPLYNFLRVLSLSIHFGLAAIESFGAESADIDDAPVWAFAPLFAELSQTEDIREAVPGCSGVANLLSLTEEHLRSSPAQTTIKTLESISLDRSIHLIHNTPLAALALAEEQLSTSRGVSQSEAKEVPASPTVLDTIMEYVLGQHRGTDSGNSNHHHGRRRRTPLKKPPYYSAQLPQQFYALHNQRSCPENCLLCRVAKIASNISEVRGVLGLIKMLLSQLIDMFRDGESVPYVDYTFDIKQHTSIYQTMVKANQCLKLYQASASSTSSMSFDDRGKVLTKFGLNKVTMSLPSPTFHDLETELSMEPRSTLLYSLICKNFLYFLLQAGAPLSGGTMNEEALVKGVLEHMSSRGEYAGYAPNDLVDAYPSMCKHAPYTDHPLLLTAEVLSIIPIGRTTGILTFVPKANSTLSEHASYLCLIYPYPNSFVEQCARAVVREFIEMENRQEAKTLLDRMRILRDTASDLDFYDIGLRALKSLLASESTGYILYTLASIRVINYIIEMSEICFETITGTSLFDALLYCEYNQEGKPAKCYSLSFPGIPSGDLLLSPIEIHRAQVSLEKSLLSAIMEKGISLLKKLCTPYYRQEYLVACSSLLSEVLGIQLPLAYTMCLQPVALDPGERDIAFRKIEKQLMPLFWEATLITSFASGEDIQHHRCYMQFLKPNLTRHLFTPTFRHCVGFALSSSVSKSRKQEL</sequence>
<organism evidence="2 3">
    <name type="scientific">Giardia duodenalis assemblage B</name>
    <dbReference type="NCBI Taxonomy" id="1394984"/>
    <lineage>
        <taxon>Eukaryota</taxon>
        <taxon>Metamonada</taxon>
        <taxon>Diplomonadida</taxon>
        <taxon>Hexamitidae</taxon>
        <taxon>Giardiinae</taxon>
        <taxon>Giardia</taxon>
    </lineage>
</organism>
<comment type="caution">
    <text evidence="2">The sequence shown here is derived from an EMBL/GenBank/DDBJ whole genome shotgun (WGS) entry which is preliminary data.</text>
</comment>